<feature type="region of interest" description="Disordered" evidence="1">
    <location>
        <begin position="54"/>
        <end position="90"/>
    </location>
</feature>
<dbReference type="EMBL" id="KZ385654">
    <property type="protein sequence ID" value="PIO55517.1"/>
    <property type="molecule type" value="Genomic_DNA"/>
</dbReference>
<name>A0A2G9TC21_TELCI</name>
<protein>
    <submittedName>
        <fullName evidence="2">Uncharacterized protein</fullName>
    </submittedName>
</protein>
<gene>
    <name evidence="2" type="ORF">TELCIR_23095</name>
</gene>
<feature type="compositionally biased region" description="Acidic residues" evidence="1">
    <location>
        <begin position="57"/>
        <end position="76"/>
    </location>
</feature>
<accession>A0A2G9TC21</accession>
<keyword evidence="3" id="KW-1185">Reference proteome</keyword>
<reference evidence="2 3" key="1">
    <citation type="submission" date="2015-09" db="EMBL/GenBank/DDBJ databases">
        <title>Draft genome of the parasitic nematode Teladorsagia circumcincta isolate WARC Sus (inbred).</title>
        <authorList>
            <person name="Mitreva M."/>
        </authorList>
    </citation>
    <scope>NUCLEOTIDE SEQUENCE [LARGE SCALE GENOMIC DNA]</scope>
    <source>
        <strain evidence="2 3">S</strain>
    </source>
</reference>
<dbReference type="AlphaFoldDB" id="A0A2G9TC21"/>
<organism evidence="2 3">
    <name type="scientific">Teladorsagia circumcincta</name>
    <name type="common">Brown stomach worm</name>
    <name type="synonym">Ostertagia circumcincta</name>
    <dbReference type="NCBI Taxonomy" id="45464"/>
    <lineage>
        <taxon>Eukaryota</taxon>
        <taxon>Metazoa</taxon>
        <taxon>Ecdysozoa</taxon>
        <taxon>Nematoda</taxon>
        <taxon>Chromadorea</taxon>
        <taxon>Rhabditida</taxon>
        <taxon>Rhabditina</taxon>
        <taxon>Rhabditomorpha</taxon>
        <taxon>Strongyloidea</taxon>
        <taxon>Trichostrongylidae</taxon>
        <taxon>Teladorsagia</taxon>
    </lineage>
</organism>
<sequence length="90" mass="10659">CWRIYLFEEVPKILPCKHYEYLATIPLVDIVGITMLLISCCESCERRRASFMYDSKTEDEAEDPEESESSEEEEEKCFECRDSDKEHVHD</sequence>
<feature type="non-terminal residue" evidence="2">
    <location>
        <position position="1"/>
    </location>
</feature>
<evidence type="ECO:0000256" key="1">
    <source>
        <dbReference type="SAM" id="MobiDB-lite"/>
    </source>
</evidence>
<feature type="non-terminal residue" evidence="2">
    <location>
        <position position="90"/>
    </location>
</feature>
<dbReference type="Proteomes" id="UP000230423">
    <property type="component" value="Unassembled WGS sequence"/>
</dbReference>
<feature type="compositionally biased region" description="Basic and acidic residues" evidence="1">
    <location>
        <begin position="77"/>
        <end position="90"/>
    </location>
</feature>
<evidence type="ECO:0000313" key="2">
    <source>
        <dbReference type="EMBL" id="PIO55517.1"/>
    </source>
</evidence>
<evidence type="ECO:0000313" key="3">
    <source>
        <dbReference type="Proteomes" id="UP000230423"/>
    </source>
</evidence>
<proteinExistence type="predicted"/>